<name>A0A221JY95_9RHOB</name>
<proteinExistence type="predicted"/>
<dbReference type="CDD" id="cd10447">
    <property type="entry name" value="GIY-YIG_unchar_2"/>
    <property type="match status" value="1"/>
</dbReference>
<organism evidence="2 3">
    <name type="scientific">Pseudosulfitobacter pseudonitzschiae</name>
    <dbReference type="NCBI Taxonomy" id="1402135"/>
    <lineage>
        <taxon>Bacteria</taxon>
        <taxon>Pseudomonadati</taxon>
        <taxon>Pseudomonadota</taxon>
        <taxon>Alphaproteobacteria</taxon>
        <taxon>Rhodobacterales</taxon>
        <taxon>Roseobacteraceae</taxon>
        <taxon>Pseudosulfitobacter</taxon>
    </lineage>
</organism>
<dbReference type="OrthoDB" id="2656488at2"/>
<evidence type="ECO:0000313" key="2">
    <source>
        <dbReference type="EMBL" id="ASM71610.1"/>
    </source>
</evidence>
<dbReference type="Pfam" id="PF14267">
    <property type="entry name" value="DUF4357"/>
    <property type="match status" value="1"/>
</dbReference>
<evidence type="ECO:0000313" key="3">
    <source>
        <dbReference type="Proteomes" id="UP000199754"/>
    </source>
</evidence>
<evidence type="ECO:0000259" key="1">
    <source>
        <dbReference type="Pfam" id="PF14267"/>
    </source>
</evidence>
<gene>
    <name evidence="2" type="ORF">SULPSESMR1_00779</name>
</gene>
<dbReference type="InterPro" id="IPR025579">
    <property type="entry name" value="DUF4357"/>
</dbReference>
<dbReference type="Proteomes" id="UP000199754">
    <property type="component" value="Chromosome"/>
</dbReference>
<dbReference type="RefSeq" id="WP_114284502.1">
    <property type="nucleotide sequence ID" value="NZ_CP022415.1"/>
</dbReference>
<protein>
    <recommendedName>
        <fullName evidence="1">DUF4357 domain-containing protein</fullName>
    </recommendedName>
</protein>
<dbReference type="EMBL" id="CP022415">
    <property type="protein sequence ID" value="ASM71610.1"/>
    <property type="molecule type" value="Genomic_DNA"/>
</dbReference>
<dbReference type="AlphaFoldDB" id="A0A221JY95"/>
<keyword evidence="3" id="KW-1185">Reference proteome</keyword>
<reference evidence="2 3" key="1">
    <citation type="submission" date="2017-07" db="EMBL/GenBank/DDBJ databases">
        <title>Genome Sequence of Sulfitobacter pseudonitzschiae Strain SMR1 Isolated from a culture of the Diatom Skeletonema marinoi.</title>
        <authorList>
            <person name="Topel M."/>
            <person name="Pinder M.I.M."/>
            <person name="Johansson O.N."/>
            <person name="Kourtchenko O."/>
            <person name="Godhe A."/>
            <person name="Clarke A.K."/>
        </authorList>
    </citation>
    <scope>NUCLEOTIDE SEQUENCE [LARGE SCALE GENOMIC DNA]</scope>
    <source>
        <strain evidence="2 3">SMR1</strain>
    </source>
</reference>
<accession>A0A221JY95</accession>
<dbReference type="KEGG" id="spse:SULPSESMR1_00779"/>
<sequence>MNIGRSVRLYLADGKATGILTAEIMNWTGHLLAAPRTRSEDAFSRSELKRTGVYLLIGPDDEGSDLTKVYVGEGDEIEKRLYSHNKDKDFWDRFVAITSKDMNLTKAHVRYLEGRLLALLKEARKSKIENKDIPQFDLLPEADKSDMESFLSEIQLILPVIGVEIFKKPSLKPDRKESLILGDEGEYEVQFELENVKAGIVATAREDAGEFVVEEGSIGASRQARSFNDRNKAARDEAFETGRILKVGDTNFRLLQDISFSSPSAASVFLFGTSRNGRTDWIVKGRNVNYGDWKDAQIEAKMQGG</sequence>
<feature type="domain" description="DUF4357" evidence="1">
    <location>
        <begin position="235"/>
        <end position="282"/>
    </location>
</feature>